<name>A0A238FI00_9BASI</name>
<evidence type="ECO:0000256" key="1">
    <source>
        <dbReference type="SAM" id="MobiDB-lite"/>
    </source>
</evidence>
<dbReference type="OrthoDB" id="2537295at2759"/>
<feature type="region of interest" description="Disordered" evidence="1">
    <location>
        <begin position="586"/>
        <end position="642"/>
    </location>
</feature>
<accession>A0A238FI00</accession>
<protein>
    <submittedName>
        <fullName evidence="2">BQ2448_4332 protein</fullName>
    </submittedName>
</protein>
<feature type="region of interest" description="Disordered" evidence="1">
    <location>
        <begin position="890"/>
        <end position="932"/>
    </location>
</feature>
<proteinExistence type="predicted"/>
<keyword evidence="3" id="KW-1185">Reference proteome</keyword>
<dbReference type="EMBL" id="FMSP01000009">
    <property type="protein sequence ID" value="SCV72795.1"/>
    <property type="molecule type" value="Genomic_DNA"/>
</dbReference>
<feature type="compositionally biased region" description="Low complexity" evidence="1">
    <location>
        <begin position="621"/>
        <end position="642"/>
    </location>
</feature>
<sequence length="1021" mass="110739">MAAPSGSASTTSNDLVELVQRLLRIPRPGADGHDAHPLAVVLLLLDCRHALAPSWERTETTSPRQNAIPLPDSIQDDIADDGTANTTSSAHHTYQSSTATGTAAEARSTPRSSVPAADVGTAVGAHARARAVPHCSDYLDDPNHRRQLPPASHCQLRSDWPQWVSYMEEVYTHPVEKDEIWASPLYVPRHVAPSLVSAMSEPEFNVGAQRLLQQSIDELEAYIITHFGFTCPLNGATATKPSTRGLASITSTLATARRCSPLFLANPTADLFCRVLSLSLEHLVSSECFGVSDGHARFALSEQDDKAIRLFPDTTSFETPRPKPVSRTSEYSGSVNMTSEEEGRGRTSFSNHLPRGSSTKTTPPKMTVKKARPMSIGSYSAETYTRSPSRMTFDSAQSSPVGHMRRDSRLSDTESMMSYTPLLAACSSPVSAAAYPSRYRPSSPPEILPPPVFIEDTGRGDAPSPSVPPLFSLIDNSSRSYTAKIDTSSPSMAPASRTNCTLSPDERRHFIRQAKKLEHLLGKPVKEAQAKAIVNAGSRNGIASLDADDRPSMRKKRSCSHPLVRMSVNETKAGSSTSLWSLQLGGQDMKRASSSPCPSSPSSPPGANRLLRVASPTSPGATTPLSPRTPTTPTSATDATTMAFKNREQRRKKLAKLHRLLGEKVPVELALSKTGSVSSVESIEAPGLWKSGTGAKRIWERAKGHVHAPWHSQARQHDEAELEQARRDEFIVDVEPDRQVFPLLTDETSAGREIGNNEGGSTTTSTSNRAAELKILATARKLEDRFGALPPKALFQSVQIKPPRTDHRVSSDSKASETSVATSVSSVASYRTSIASLRFLMEEDPEALDQIAVALHEEEEGEDTDGVEAYQHADVQEAKPSLHQQVEELSLHSDRVRSDEPIEEEPIDNESGSTLRVPNPTSLPPTPPTDSIAFPLAPVHRTPGATRGSVRKVNKLLNFFGTLRGEVWNRLLDDLQLAIEGDDEIEREDKAALLLDVQKLRAFKPVDERGDRGAVIATAAG</sequence>
<dbReference type="Proteomes" id="UP000198372">
    <property type="component" value="Unassembled WGS sequence"/>
</dbReference>
<feature type="compositionally biased region" description="Polar residues" evidence="1">
    <location>
        <begin position="326"/>
        <end position="338"/>
    </location>
</feature>
<feature type="region of interest" description="Disordered" evidence="1">
    <location>
        <begin position="798"/>
        <end position="825"/>
    </location>
</feature>
<feature type="region of interest" description="Disordered" evidence="1">
    <location>
        <begin position="483"/>
        <end position="505"/>
    </location>
</feature>
<evidence type="ECO:0000313" key="3">
    <source>
        <dbReference type="Proteomes" id="UP000198372"/>
    </source>
</evidence>
<feature type="compositionally biased region" description="Basic and acidic residues" evidence="1">
    <location>
        <begin position="803"/>
        <end position="815"/>
    </location>
</feature>
<feature type="compositionally biased region" description="Polar residues" evidence="1">
    <location>
        <begin position="387"/>
        <end position="400"/>
    </location>
</feature>
<gene>
    <name evidence="2" type="ORF">BQ2448_4332</name>
</gene>
<organism evidence="2 3">
    <name type="scientific">Microbotryum intermedium</name>
    <dbReference type="NCBI Taxonomy" id="269621"/>
    <lineage>
        <taxon>Eukaryota</taxon>
        <taxon>Fungi</taxon>
        <taxon>Dikarya</taxon>
        <taxon>Basidiomycota</taxon>
        <taxon>Pucciniomycotina</taxon>
        <taxon>Microbotryomycetes</taxon>
        <taxon>Microbotryales</taxon>
        <taxon>Microbotryaceae</taxon>
        <taxon>Microbotryum</taxon>
    </lineage>
</organism>
<feature type="region of interest" description="Disordered" evidence="1">
    <location>
        <begin position="55"/>
        <end position="116"/>
    </location>
</feature>
<evidence type="ECO:0000313" key="2">
    <source>
        <dbReference type="EMBL" id="SCV72795.1"/>
    </source>
</evidence>
<feature type="compositionally biased region" description="Basic and acidic residues" evidence="1">
    <location>
        <begin position="890"/>
        <end position="900"/>
    </location>
</feature>
<dbReference type="AlphaFoldDB" id="A0A238FI00"/>
<reference evidence="3" key="1">
    <citation type="submission" date="2016-09" db="EMBL/GenBank/DDBJ databases">
        <authorList>
            <person name="Jeantristanb JTB J.-T."/>
            <person name="Ricardo R."/>
        </authorList>
    </citation>
    <scope>NUCLEOTIDE SEQUENCE [LARGE SCALE GENOMIC DNA]</scope>
</reference>
<feature type="region of interest" description="Disordered" evidence="1">
    <location>
        <begin position="742"/>
        <end position="768"/>
    </location>
</feature>
<feature type="region of interest" description="Disordered" evidence="1">
    <location>
        <begin position="311"/>
        <end position="368"/>
    </location>
</feature>
<feature type="compositionally biased region" description="Polar residues" evidence="1">
    <location>
        <begin position="83"/>
        <end position="101"/>
    </location>
</feature>
<feature type="region of interest" description="Disordered" evidence="1">
    <location>
        <begin position="387"/>
        <end position="412"/>
    </location>
</feature>
<feature type="compositionally biased region" description="Low complexity" evidence="1">
    <location>
        <begin position="816"/>
        <end position="825"/>
    </location>
</feature>
<feature type="compositionally biased region" description="Low complexity" evidence="1">
    <location>
        <begin position="759"/>
        <end position="768"/>
    </location>
</feature>
<feature type="compositionally biased region" description="Polar residues" evidence="1">
    <location>
        <begin position="483"/>
        <end position="502"/>
    </location>
</feature>